<dbReference type="Proteomes" id="UP000031546">
    <property type="component" value="Unassembled WGS sequence"/>
</dbReference>
<evidence type="ECO:0000256" key="1">
    <source>
        <dbReference type="SAM" id="Phobius"/>
    </source>
</evidence>
<sequence length="396" mass="44249">MQHDYSPVQSSTRVFEIDAVRGFALFGILMMNIMSFAGPHMEDQLTMNTSDIYSGTNSIVIFLINTLVTSNFYTMFSFLFGLGFYIFLSRAEKKTGSTYLLFIRRMIILLAIGIIHAVFIWYGDILTVYAITGLLLIFFYRLPPKFNLAISFVILLLGTVFVLLLTLLMFSIRDVDMGALPASGYGVDMMAAAAGSYGEIISLNISIFGLMMTNNIMMVPLVLAIFLIGLYAGQKGYFERLSSIRGMLWKVAVFGLGIGLPIKLATGYGMTYGMDDPVWSIATMLAYTAGGPLMSLGYIALLLLILGRFEGLTRLLQPVGQMALTNYIMQSVLMIVLFFGFDLFNTIGAVWFPLIVLATFMLQIVLSHIWMKAFSYGPLEWIWRVLTYGRILPIKK</sequence>
<feature type="transmembrane region" description="Helical" evidence="1">
    <location>
        <begin position="59"/>
        <end position="87"/>
    </location>
</feature>
<keyword evidence="1" id="KW-0812">Transmembrane</keyword>
<comment type="caution">
    <text evidence="3">The sequence shown here is derived from an EMBL/GenBank/DDBJ whole genome shotgun (WGS) entry which is preliminary data.</text>
</comment>
<dbReference type="OrthoDB" id="9807744at2"/>
<reference evidence="6" key="2">
    <citation type="submission" date="2020-04" db="EMBL/GenBank/DDBJ databases">
        <title>Genome analysis and biological profiling of marine Cellulosimicrobium funkei MOSEL-ME6.</title>
        <authorList>
            <person name="Tanveer F."/>
            <person name="Xie Y."/>
            <person name="Shinwari Z.K."/>
        </authorList>
    </citation>
    <scope>NUCLEOTIDE SEQUENCE [LARGE SCALE GENOMIC DNA]</scope>
    <source>
        <strain evidence="6">MOSEL-ME25</strain>
    </source>
</reference>
<accession>A0A0C2E3L1</accession>
<dbReference type="AlphaFoldDB" id="A0A0C2E3L1"/>
<feature type="transmembrane region" description="Helical" evidence="1">
    <location>
        <begin position="146"/>
        <end position="170"/>
    </location>
</feature>
<reference evidence="4 6" key="4">
    <citation type="submission" date="2022-12" db="EMBL/GenBank/DDBJ databases">
        <title>Genome analysis and biological profiling of marine Salinicoccus roseus MOSEL-ME25.</title>
        <authorList>
            <person name="Mirza F.T."/>
            <person name="Xie Y."/>
            <person name="Shinwari Z.K."/>
        </authorList>
    </citation>
    <scope>NUCLEOTIDE SEQUENCE [LARGE SCALE GENOMIC DNA]</scope>
    <source>
        <strain evidence="4 6">MOSEL-ME25</strain>
    </source>
</reference>
<evidence type="ECO:0000313" key="5">
    <source>
        <dbReference type="Proteomes" id="UP000031546"/>
    </source>
</evidence>
<evidence type="ECO:0000313" key="6">
    <source>
        <dbReference type="Proteomes" id="UP000527860"/>
    </source>
</evidence>
<keyword evidence="6" id="KW-1185">Reference proteome</keyword>
<feature type="transmembrane region" description="Helical" evidence="1">
    <location>
        <begin position="350"/>
        <end position="371"/>
    </location>
</feature>
<dbReference type="PANTHER" id="PTHR30590:SF2">
    <property type="entry name" value="INNER MEMBRANE PROTEIN"/>
    <property type="match status" value="1"/>
</dbReference>
<name>A0A0C2E3L1_9STAP</name>
<proteinExistence type="predicted"/>
<keyword evidence="1" id="KW-0472">Membrane</keyword>
<feature type="transmembrane region" description="Helical" evidence="1">
    <location>
        <begin position="327"/>
        <end position="344"/>
    </location>
</feature>
<evidence type="ECO:0000313" key="4">
    <source>
        <dbReference type="EMBL" id="MDB0581322.1"/>
    </source>
</evidence>
<evidence type="ECO:0000313" key="3">
    <source>
        <dbReference type="EMBL" id="KIH70022.1"/>
    </source>
</evidence>
<dbReference type="EMBL" id="JABEVU030000001">
    <property type="protein sequence ID" value="MDB0581322.1"/>
    <property type="molecule type" value="Genomic_DNA"/>
</dbReference>
<gene>
    <name evidence="4" type="ORF">F7P68_0012385</name>
    <name evidence="3" type="ORF">SN16_10970</name>
</gene>
<evidence type="ECO:0000259" key="2">
    <source>
        <dbReference type="Pfam" id="PF04235"/>
    </source>
</evidence>
<feature type="transmembrane region" description="Helical" evidence="1">
    <location>
        <begin position="107"/>
        <end position="140"/>
    </location>
</feature>
<reference evidence="4" key="3">
    <citation type="submission" date="2020-04" db="EMBL/GenBank/DDBJ databases">
        <authorList>
            <person name="Tanveer F."/>
            <person name="Xie Y."/>
            <person name="Shinwari Z.K."/>
        </authorList>
    </citation>
    <scope>NUCLEOTIDE SEQUENCE</scope>
    <source>
        <strain evidence="4">MOSEL-ME25</strain>
    </source>
</reference>
<protein>
    <submittedName>
        <fullName evidence="4">DUF418 domain-containing protein</fullName>
    </submittedName>
</protein>
<dbReference type="RefSeq" id="WP_040106663.1">
    <property type="nucleotide sequence ID" value="NZ_JABEVU030000001.1"/>
</dbReference>
<feature type="transmembrane region" description="Helical" evidence="1">
    <location>
        <begin position="216"/>
        <end position="234"/>
    </location>
</feature>
<organism evidence="3 5">
    <name type="scientific">Salinicoccus roseus</name>
    <dbReference type="NCBI Taxonomy" id="45670"/>
    <lineage>
        <taxon>Bacteria</taxon>
        <taxon>Bacillati</taxon>
        <taxon>Bacillota</taxon>
        <taxon>Bacilli</taxon>
        <taxon>Bacillales</taxon>
        <taxon>Staphylococcaceae</taxon>
        <taxon>Salinicoccus</taxon>
    </lineage>
</organism>
<dbReference type="PANTHER" id="PTHR30590">
    <property type="entry name" value="INNER MEMBRANE PROTEIN"/>
    <property type="match status" value="1"/>
</dbReference>
<feature type="transmembrane region" description="Helical" evidence="1">
    <location>
        <begin position="284"/>
        <end position="306"/>
    </location>
</feature>
<feature type="transmembrane region" description="Helical" evidence="1">
    <location>
        <begin position="20"/>
        <end position="39"/>
    </location>
</feature>
<dbReference type="GeneID" id="77846073"/>
<dbReference type="InterPro" id="IPR052529">
    <property type="entry name" value="Bact_Transport_Assoc"/>
</dbReference>
<reference evidence="3 5" key="1">
    <citation type="submission" date="2015-01" db="EMBL/GenBank/DDBJ databases">
        <title>Genome sequences of high lactate-tolerant strain Salinicoccus roseus W12 with industrial interest.</title>
        <authorList>
            <person name="Wang H."/>
            <person name="Yu B."/>
        </authorList>
    </citation>
    <scope>NUCLEOTIDE SEQUENCE [LARGE SCALE GENOMIC DNA]</scope>
    <source>
        <strain evidence="3 5">W12</strain>
    </source>
</reference>
<keyword evidence="1" id="KW-1133">Transmembrane helix</keyword>
<dbReference type="Pfam" id="PF04235">
    <property type="entry name" value="DUF418"/>
    <property type="match status" value="1"/>
</dbReference>
<feature type="transmembrane region" description="Helical" evidence="1">
    <location>
        <begin position="246"/>
        <end position="264"/>
    </location>
</feature>
<feature type="domain" description="DUF418" evidence="2">
    <location>
        <begin position="233"/>
        <end position="389"/>
    </location>
</feature>
<dbReference type="InterPro" id="IPR007349">
    <property type="entry name" value="DUF418"/>
</dbReference>
<dbReference type="EMBL" id="JXII01000009">
    <property type="protein sequence ID" value="KIH70022.1"/>
    <property type="molecule type" value="Genomic_DNA"/>
</dbReference>
<dbReference type="Proteomes" id="UP000527860">
    <property type="component" value="Unassembled WGS sequence"/>
</dbReference>
<dbReference type="STRING" id="45670.SN16_10970"/>